<protein>
    <submittedName>
        <fullName evidence="2">Uncharacterized protein</fullName>
    </submittedName>
</protein>
<evidence type="ECO:0000313" key="3">
    <source>
        <dbReference type="Proteomes" id="UP001620626"/>
    </source>
</evidence>
<evidence type="ECO:0000313" key="2">
    <source>
        <dbReference type="EMBL" id="KAL3078580.1"/>
    </source>
</evidence>
<comment type="caution">
    <text evidence="2">The sequence shown here is derived from an EMBL/GenBank/DDBJ whole genome shotgun (WGS) entry which is preliminary data.</text>
</comment>
<keyword evidence="3" id="KW-1185">Reference proteome</keyword>
<proteinExistence type="predicted"/>
<dbReference type="EMBL" id="JBICBT010001202">
    <property type="protein sequence ID" value="KAL3078580.1"/>
    <property type="molecule type" value="Genomic_DNA"/>
</dbReference>
<sequence length="110" mass="11775">MLLRPHDNVMVMMGMMMRATTTTTTKHTHRRTHSFTHKFGGRRPGERGHRAAPPAMFVSIRPSPATAEAHGEGGSGDTPLPAAGRGGKALYFVGFCLAAAASLLRTSIFV</sequence>
<dbReference type="Proteomes" id="UP001620626">
    <property type="component" value="Unassembled WGS sequence"/>
</dbReference>
<gene>
    <name evidence="2" type="ORF">niasHT_034109</name>
</gene>
<feature type="compositionally biased region" description="Basic residues" evidence="1">
    <location>
        <begin position="26"/>
        <end position="41"/>
    </location>
</feature>
<feature type="region of interest" description="Disordered" evidence="1">
    <location>
        <begin position="21"/>
        <end position="50"/>
    </location>
</feature>
<name>A0ABD2ILZ4_9BILA</name>
<dbReference type="AlphaFoldDB" id="A0ABD2ILZ4"/>
<accession>A0ABD2ILZ4</accession>
<organism evidence="2 3">
    <name type="scientific">Heterodera trifolii</name>
    <dbReference type="NCBI Taxonomy" id="157864"/>
    <lineage>
        <taxon>Eukaryota</taxon>
        <taxon>Metazoa</taxon>
        <taxon>Ecdysozoa</taxon>
        <taxon>Nematoda</taxon>
        <taxon>Chromadorea</taxon>
        <taxon>Rhabditida</taxon>
        <taxon>Tylenchina</taxon>
        <taxon>Tylenchomorpha</taxon>
        <taxon>Tylenchoidea</taxon>
        <taxon>Heteroderidae</taxon>
        <taxon>Heteroderinae</taxon>
        <taxon>Heterodera</taxon>
    </lineage>
</organism>
<reference evidence="2 3" key="1">
    <citation type="submission" date="2024-10" db="EMBL/GenBank/DDBJ databases">
        <authorList>
            <person name="Kim D."/>
        </authorList>
    </citation>
    <scope>NUCLEOTIDE SEQUENCE [LARGE SCALE GENOMIC DNA]</scope>
    <source>
        <strain evidence="2">BH-2024</strain>
    </source>
</reference>
<evidence type="ECO:0000256" key="1">
    <source>
        <dbReference type="SAM" id="MobiDB-lite"/>
    </source>
</evidence>